<dbReference type="AlphaFoldDB" id="A0A381WLT6"/>
<dbReference type="InterPro" id="IPR005235">
    <property type="entry name" value="YmdB-like"/>
</dbReference>
<proteinExistence type="predicted"/>
<protein>
    <submittedName>
        <fullName evidence="1">Uncharacterized protein</fullName>
    </submittedName>
</protein>
<reference evidence="1" key="1">
    <citation type="submission" date="2018-05" db="EMBL/GenBank/DDBJ databases">
        <authorList>
            <person name="Lanie J.A."/>
            <person name="Ng W.-L."/>
            <person name="Kazmierczak K.M."/>
            <person name="Andrzejewski T.M."/>
            <person name="Davidsen T.M."/>
            <person name="Wayne K.J."/>
            <person name="Tettelin H."/>
            <person name="Glass J.I."/>
            <person name="Rusch D."/>
            <person name="Podicherti R."/>
            <person name="Tsui H.-C.T."/>
            <person name="Winkler M.E."/>
        </authorList>
    </citation>
    <scope>NUCLEOTIDE SEQUENCE</scope>
</reference>
<feature type="non-terminal residue" evidence="1">
    <location>
        <position position="34"/>
    </location>
</feature>
<gene>
    <name evidence="1" type="ORF">METZ01_LOCUS105707</name>
</gene>
<dbReference type="Pfam" id="PF13277">
    <property type="entry name" value="YmdB"/>
    <property type="match status" value="1"/>
</dbReference>
<name>A0A381WLT6_9ZZZZ</name>
<organism evidence="1">
    <name type="scientific">marine metagenome</name>
    <dbReference type="NCBI Taxonomy" id="408172"/>
    <lineage>
        <taxon>unclassified sequences</taxon>
        <taxon>metagenomes</taxon>
        <taxon>ecological metagenomes</taxon>
    </lineage>
</organism>
<evidence type="ECO:0000313" key="1">
    <source>
        <dbReference type="EMBL" id="SVA52853.1"/>
    </source>
</evidence>
<dbReference type="EMBL" id="UINC01012050">
    <property type="protein sequence ID" value="SVA52853.1"/>
    <property type="molecule type" value="Genomic_DNA"/>
</dbReference>
<accession>A0A381WLT6</accession>
<dbReference type="Gene3D" id="3.60.21.10">
    <property type="match status" value="1"/>
</dbReference>
<dbReference type="InterPro" id="IPR029052">
    <property type="entry name" value="Metallo-depent_PP-like"/>
</dbReference>
<feature type="non-terminal residue" evidence="1">
    <location>
        <position position="1"/>
    </location>
</feature>
<sequence>VVGKPGRRILATRLANLQTTHDVDFTVVNAENVA</sequence>